<feature type="compositionally biased region" description="Basic and acidic residues" evidence="1">
    <location>
        <begin position="563"/>
        <end position="573"/>
    </location>
</feature>
<feature type="region of interest" description="Disordered" evidence="1">
    <location>
        <begin position="15"/>
        <end position="34"/>
    </location>
</feature>
<sequence length="860" mass="92849">MSSLSNISNNVPIIQIPSTKETSPPSGTDTSLNNVPCITLARPQKGLHGPKSDDGEARVESKAAQDNQSLGDALSTAYPQHRLGAHHDSTNRAKAQDANAAASRPDINFSKANSFPQVFSFLSFNPSPFQHHVNPFVFVHPLPYLGSLGQVALPPSGPYPQRPVTAGGSSHSHFQRADSLKRPYSAPSEGSLKRANKKMKGDEEASGGDAWGGDQISDYLTPRDFDPSILKERPQNGAEQITKSKHFYPALGNAKERQQSSARNNKDSSDMTVPPVAETPITNDGIPITSHSNQHGFNPWFRYMPPGHILASKHTFPHGANDSGSIAKAVIAGRSFDTRHPPVLPSTANSHIIAMPTSDDSYTTNGSDYADMSLVTPSIRNLIYQPDPSMRLNKDTANGPPPSQACGYAPLYTQHLPSWLDSPGSTPHFAFGSRLGTSSTPGQDVLDNELFDSKEGPQTVPASNNLMPFGSSSSANLPSTFDRRMSFPFISQPPISPYLDANAQQLPLFLRSLDASVVTSTSATAPASVFGGSDDGRPLSSRTIHPASWTTDDPFQFMGQGQKKTDLTRNPEKKTKAETSTFCSCPVMHAPKAGEIGGGKYHMCTTRVSAKRAKVQGHIMCSYCIGRDGHVEEYVSDRMSAGNPDKLCVLYVMYKEAKDKNSSKPGDNNRWQKFWELHRGELINEAEAEALLKKYKDNPVKDGERMDTSGSSAEPECSPDHSTLASLDPLSTSTVLGTTAAIATTTTTLSNVMPFRSTHSIVDENKLGQQQTLVGDNYIGGLVEECAVDADEPARVEKTLGGHSLLKEDMEELEGLSREGRFSLTPDSLYSPGGDDTSSDEGWGAEDSLFEPRYGLASHL</sequence>
<gene>
    <name evidence="2" type="ORF">C361_05698</name>
</gene>
<proteinExistence type="predicted"/>
<name>A0A854QBA9_CRYNE</name>
<dbReference type="Proteomes" id="UP000199727">
    <property type="component" value="Unassembled WGS sequence"/>
</dbReference>
<feature type="compositionally biased region" description="Basic and acidic residues" evidence="1">
    <location>
        <begin position="254"/>
        <end position="269"/>
    </location>
</feature>
<feature type="compositionally biased region" description="Basic and acidic residues" evidence="1">
    <location>
        <begin position="221"/>
        <end position="234"/>
    </location>
</feature>
<feature type="region of interest" description="Disordered" evidence="1">
    <location>
        <begin position="156"/>
        <end position="288"/>
    </location>
</feature>
<protein>
    <submittedName>
        <fullName evidence="2">Uncharacterized protein</fullName>
    </submittedName>
</protein>
<dbReference type="AlphaFoldDB" id="A0A854QBA9"/>
<evidence type="ECO:0000256" key="1">
    <source>
        <dbReference type="SAM" id="MobiDB-lite"/>
    </source>
</evidence>
<feature type="region of interest" description="Disordered" evidence="1">
    <location>
        <begin position="550"/>
        <end position="573"/>
    </location>
</feature>
<dbReference type="EMBL" id="AMKT01000076">
    <property type="protein sequence ID" value="OXG14397.1"/>
    <property type="molecule type" value="Genomic_DNA"/>
</dbReference>
<comment type="caution">
    <text evidence="2">The sequence shown here is derived from an EMBL/GenBank/DDBJ whole genome shotgun (WGS) entry which is preliminary data.</text>
</comment>
<feature type="region of interest" description="Disordered" evidence="1">
    <location>
        <begin position="699"/>
        <end position="728"/>
    </location>
</feature>
<evidence type="ECO:0000313" key="2">
    <source>
        <dbReference type="EMBL" id="OXG14397.1"/>
    </source>
</evidence>
<evidence type="ECO:0000313" key="3">
    <source>
        <dbReference type="Proteomes" id="UP000199727"/>
    </source>
</evidence>
<accession>A0A854QBA9</accession>
<organism evidence="2 3">
    <name type="scientific">Cryptococcus neoformans Tu259-1</name>
    <dbReference type="NCBI Taxonomy" id="1230072"/>
    <lineage>
        <taxon>Eukaryota</taxon>
        <taxon>Fungi</taxon>
        <taxon>Dikarya</taxon>
        <taxon>Basidiomycota</taxon>
        <taxon>Agaricomycotina</taxon>
        <taxon>Tremellomycetes</taxon>
        <taxon>Tremellales</taxon>
        <taxon>Cryptococcaceae</taxon>
        <taxon>Cryptococcus</taxon>
        <taxon>Cryptococcus neoformans species complex</taxon>
    </lineage>
</organism>
<dbReference type="OrthoDB" id="2573025at2759"/>
<reference evidence="2 3" key="1">
    <citation type="submission" date="2017-06" db="EMBL/GenBank/DDBJ databases">
        <title>Global population genomics of the pathogenic fungus Cryptococcus neoformans var. grubii.</title>
        <authorList>
            <person name="Cuomo C."/>
            <person name="Litvintseva A."/>
            <person name="Chen Y."/>
            <person name="Young S."/>
            <person name="Zeng Q."/>
            <person name="Chapman S."/>
            <person name="Gujja S."/>
            <person name="Saif S."/>
            <person name="Birren B."/>
        </authorList>
    </citation>
    <scope>NUCLEOTIDE SEQUENCE [LARGE SCALE GENOMIC DNA]</scope>
    <source>
        <strain evidence="2 3">Tu259-1</strain>
    </source>
</reference>
<feature type="region of interest" description="Disordered" evidence="1">
    <location>
        <begin position="816"/>
        <end position="848"/>
    </location>
</feature>